<dbReference type="Proteomes" id="UP000181997">
    <property type="component" value="Unassembled WGS sequence"/>
</dbReference>
<name>A0A1C4CGU5_9BACI</name>
<dbReference type="Gene3D" id="3.40.630.30">
    <property type="match status" value="1"/>
</dbReference>
<proteinExistence type="predicted"/>
<sequence>MSIELFSERLKLIPCSDEAFATHSAQDYELGPHIEMHLEELKEDPSVFGWGVWFVIDKQTNKIIGDMGFKGKPDEENSVEVGYGIKASEQNKGYATEALTCLIEWALHSHSVDKIVAECLEDNIPSIKVLEKLNMTKTGKVNDMLYWQLDK</sequence>
<dbReference type="PANTHER" id="PTHR43792">
    <property type="entry name" value="GNAT FAMILY, PUTATIVE (AFU_ORTHOLOGUE AFUA_3G00765)-RELATED-RELATED"/>
    <property type="match status" value="1"/>
</dbReference>
<reference evidence="3" key="1">
    <citation type="submission" date="2016-08" db="EMBL/GenBank/DDBJ databases">
        <authorList>
            <person name="Varghese N."/>
            <person name="Submissions Spin"/>
        </authorList>
    </citation>
    <scope>NUCLEOTIDE SEQUENCE [LARGE SCALE GENOMIC DNA]</scope>
    <source>
        <strain evidence="3">SGD-1123</strain>
    </source>
</reference>
<dbReference type="GO" id="GO:0016747">
    <property type="term" value="F:acyltransferase activity, transferring groups other than amino-acyl groups"/>
    <property type="evidence" value="ECO:0007669"/>
    <property type="project" value="InterPro"/>
</dbReference>
<dbReference type="AlphaFoldDB" id="A0A1C4CGU5"/>
<dbReference type="InterPro" id="IPR000182">
    <property type="entry name" value="GNAT_dom"/>
</dbReference>
<dbReference type="Pfam" id="PF13302">
    <property type="entry name" value="Acetyltransf_3"/>
    <property type="match status" value="1"/>
</dbReference>
<dbReference type="EMBL" id="FMAU01000003">
    <property type="protein sequence ID" value="SCC18266.1"/>
    <property type="molecule type" value="Genomic_DNA"/>
</dbReference>
<dbReference type="RefSeq" id="WP_244888163.1">
    <property type="nucleotide sequence ID" value="NZ_FMAU01000003.1"/>
</dbReference>
<dbReference type="InterPro" id="IPR016181">
    <property type="entry name" value="Acyl_CoA_acyltransferase"/>
</dbReference>
<dbReference type="SUPFAM" id="SSF55729">
    <property type="entry name" value="Acyl-CoA N-acyltransferases (Nat)"/>
    <property type="match status" value="1"/>
</dbReference>
<keyword evidence="3" id="KW-1185">Reference proteome</keyword>
<evidence type="ECO:0000313" key="2">
    <source>
        <dbReference type="EMBL" id="SCC18266.1"/>
    </source>
</evidence>
<dbReference type="PANTHER" id="PTHR43792:SF13">
    <property type="entry name" value="ACETYLTRANSFERASE"/>
    <property type="match status" value="1"/>
</dbReference>
<accession>A0A1C4CGU5</accession>
<evidence type="ECO:0000259" key="1">
    <source>
        <dbReference type="PROSITE" id="PS51186"/>
    </source>
</evidence>
<dbReference type="InterPro" id="IPR051531">
    <property type="entry name" value="N-acetyltransferase"/>
</dbReference>
<feature type="domain" description="N-acetyltransferase" evidence="1">
    <location>
        <begin position="8"/>
        <end position="151"/>
    </location>
</feature>
<evidence type="ECO:0000313" key="3">
    <source>
        <dbReference type="Proteomes" id="UP000181997"/>
    </source>
</evidence>
<protein>
    <submittedName>
        <fullName evidence="2">Ribosomal-protein-alanine N-acetyltransferase</fullName>
    </submittedName>
</protein>
<organism evidence="2 3">
    <name type="scientific">[Bacillus] enclensis</name>
    <dbReference type="NCBI Taxonomy" id="1402860"/>
    <lineage>
        <taxon>Bacteria</taxon>
        <taxon>Bacillati</taxon>
        <taxon>Bacillota</taxon>
        <taxon>Bacilli</taxon>
        <taxon>Bacillales</taxon>
        <taxon>Bacillaceae</taxon>
        <taxon>Rossellomorea</taxon>
    </lineage>
</organism>
<gene>
    <name evidence="2" type="ORF">GA0061094_2960</name>
</gene>
<keyword evidence="2" id="KW-0808">Transferase</keyword>
<dbReference type="PROSITE" id="PS51186">
    <property type="entry name" value="GNAT"/>
    <property type="match status" value="1"/>
</dbReference>